<proteinExistence type="predicted"/>
<comment type="caution">
    <text evidence="1">The sequence shown here is derived from an EMBL/GenBank/DDBJ whole genome shotgun (WGS) entry which is preliminary data.</text>
</comment>
<dbReference type="OrthoDB" id="5586600at2759"/>
<organism evidence="1 2">
    <name type="scientific">Racocetra fulgida</name>
    <dbReference type="NCBI Taxonomy" id="60492"/>
    <lineage>
        <taxon>Eukaryota</taxon>
        <taxon>Fungi</taxon>
        <taxon>Fungi incertae sedis</taxon>
        <taxon>Mucoromycota</taxon>
        <taxon>Glomeromycotina</taxon>
        <taxon>Glomeromycetes</taxon>
        <taxon>Diversisporales</taxon>
        <taxon>Gigasporaceae</taxon>
        <taxon>Racocetra</taxon>
    </lineage>
</organism>
<evidence type="ECO:0000313" key="2">
    <source>
        <dbReference type="Proteomes" id="UP000789396"/>
    </source>
</evidence>
<accession>A0A9N9JRG8</accession>
<feature type="non-terminal residue" evidence="1">
    <location>
        <position position="1"/>
    </location>
</feature>
<name>A0A9N9JRG8_9GLOM</name>
<reference evidence="1" key="1">
    <citation type="submission" date="2021-06" db="EMBL/GenBank/DDBJ databases">
        <authorList>
            <person name="Kallberg Y."/>
            <person name="Tangrot J."/>
            <person name="Rosling A."/>
        </authorList>
    </citation>
    <scope>NUCLEOTIDE SEQUENCE</scope>
    <source>
        <strain evidence="1">IN212</strain>
    </source>
</reference>
<gene>
    <name evidence="1" type="ORF">RFULGI_LOCUS16709</name>
</gene>
<evidence type="ECO:0000313" key="1">
    <source>
        <dbReference type="EMBL" id="CAG8790602.1"/>
    </source>
</evidence>
<keyword evidence="2" id="KW-1185">Reference proteome</keyword>
<protein>
    <submittedName>
        <fullName evidence="1">17146_t:CDS:1</fullName>
    </submittedName>
</protein>
<sequence length="70" mass="7785">FGGIGNTILYIIYEHWKNQYDDSLVNSEYFNGSTNIKIKITTKTAVTSANSTNETSSYTNATDVVINQTI</sequence>
<dbReference type="EMBL" id="CAJVPZ010060863">
    <property type="protein sequence ID" value="CAG8790602.1"/>
    <property type="molecule type" value="Genomic_DNA"/>
</dbReference>
<dbReference type="Proteomes" id="UP000789396">
    <property type="component" value="Unassembled WGS sequence"/>
</dbReference>
<dbReference type="AlphaFoldDB" id="A0A9N9JRG8"/>